<dbReference type="SUPFAM" id="SSF57802">
    <property type="entry name" value="Rubredoxin-like"/>
    <property type="match status" value="1"/>
</dbReference>
<dbReference type="GO" id="GO:0046872">
    <property type="term" value="F:metal ion binding"/>
    <property type="evidence" value="ECO:0007669"/>
    <property type="project" value="UniProtKB-KW"/>
</dbReference>
<sequence length="150" mass="16344">MLRAAARPASVAARALKPARAFSISAARRSDEKHIEPALFPPGSKAGVVPTDEIHATGLERLQVLGELTGVKVFDYDPLDSSRIGTKSNPVKVFSWEPERIIGCTGAPAESHELHWMTLKHDTHPRCPECGSVYAMDFQGDLEASKHAHH</sequence>
<feature type="binding site" evidence="3">
    <location>
        <position position="104"/>
    </location>
    <ligand>
        <name>Zn(2+)</name>
        <dbReference type="ChEBI" id="CHEBI:29105"/>
    </ligand>
</feature>
<dbReference type="Gene3D" id="2.60.11.10">
    <property type="entry name" value="Cytochrome c oxidase, subunit Vb"/>
    <property type="match status" value="1"/>
</dbReference>
<dbReference type="EMBL" id="KN840532">
    <property type="protein sequence ID" value="KIP05831.1"/>
    <property type="molecule type" value="Genomic_DNA"/>
</dbReference>
<feature type="binding site" evidence="3">
    <location>
        <position position="130"/>
    </location>
    <ligand>
        <name>Zn(2+)</name>
        <dbReference type="ChEBI" id="CHEBI:29105"/>
    </ligand>
</feature>
<accession>A0A0C3RWC9</accession>
<dbReference type="CDD" id="cd00924">
    <property type="entry name" value="Cyt_c_Oxidase_Vb"/>
    <property type="match status" value="1"/>
</dbReference>
<name>A0A0C3RWC9_PHLG1</name>
<dbReference type="InterPro" id="IPR002124">
    <property type="entry name" value="Cyt_c_oxidase_su5b"/>
</dbReference>
<feature type="binding site" evidence="3">
    <location>
        <position position="127"/>
    </location>
    <ligand>
        <name>Zn(2+)</name>
        <dbReference type="ChEBI" id="CHEBI:29105"/>
    </ligand>
</feature>
<keyword evidence="5" id="KW-1185">Reference proteome</keyword>
<dbReference type="STRING" id="745531.A0A0C3RWC9"/>
<protein>
    <submittedName>
        <fullName evidence="4">Uncharacterized protein</fullName>
    </submittedName>
</protein>
<dbReference type="PROSITE" id="PS51359">
    <property type="entry name" value="COX5B_2"/>
    <property type="match status" value="1"/>
</dbReference>
<organism evidence="4 5">
    <name type="scientific">Phlebiopsis gigantea (strain 11061_1 CR5-6)</name>
    <name type="common">White-rot fungus</name>
    <name type="synonym">Peniophora gigantea</name>
    <dbReference type="NCBI Taxonomy" id="745531"/>
    <lineage>
        <taxon>Eukaryota</taxon>
        <taxon>Fungi</taxon>
        <taxon>Dikarya</taxon>
        <taxon>Basidiomycota</taxon>
        <taxon>Agaricomycotina</taxon>
        <taxon>Agaricomycetes</taxon>
        <taxon>Polyporales</taxon>
        <taxon>Phanerochaetaceae</taxon>
        <taxon>Phlebiopsis</taxon>
    </lineage>
</organism>
<dbReference type="GO" id="GO:0045277">
    <property type="term" value="C:respiratory chain complex IV"/>
    <property type="evidence" value="ECO:0007669"/>
    <property type="project" value="InterPro"/>
</dbReference>
<evidence type="ECO:0000256" key="1">
    <source>
        <dbReference type="ARBA" id="ARBA00022723"/>
    </source>
</evidence>
<feature type="binding site" evidence="3">
    <location>
        <position position="112"/>
    </location>
    <ligand>
        <name>Zn(2+)</name>
        <dbReference type="ChEBI" id="CHEBI:29105"/>
    </ligand>
</feature>
<evidence type="ECO:0000313" key="4">
    <source>
        <dbReference type="EMBL" id="KIP05831.1"/>
    </source>
</evidence>
<dbReference type="GO" id="GO:0005740">
    <property type="term" value="C:mitochondrial envelope"/>
    <property type="evidence" value="ECO:0007669"/>
    <property type="project" value="InterPro"/>
</dbReference>
<keyword evidence="2 3" id="KW-0862">Zinc</keyword>
<gene>
    <name evidence="4" type="ORF">PHLGIDRAFT_19584</name>
</gene>
<dbReference type="PANTHER" id="PTHR10122:SF0">
    <property type="entry name" value="CYTOCHROME C OXIDASE SUBUNIT 5B, ISOFORM A-RELATED"/>
    <property type="match status" value="1"/>
</dbReference>
<dbReference type="AlphaFoldDB" id="A0A0C3RWC9"/>
<proteinExistence type="predicted"/>
<dbReference type="HOGENOM" id="CLU_091071_2_0_1"/>
<dbReference type="Proteomes" id="UP000053257">
    <property type="component" value="Unassembled WGS sequence"/>
</dbReference>
<dbReference type="Pfam" id="PF01215">
    <property type="entry name" value="COX5B"/>
    <property type="match status" value="1"/>
</dbReference>
<reference evidence="4 5" key="1">
    <citation type="journal article" date="2014" name="PLoS Genet.">
        <title>Analysis of the Phlebiopsis gigantea genome, transcriptome and secretome provides insight into its pioneer colonization strategies of wood.</title>
        <authorList>
            <person name="Hori C."/>
            <person name="Ishida T."/>
            <person name="Igarashi K."/>
            <person name="Samejima M."/>
            <person name="Suzuki H."/>
            <person name="Master E."/>
            <person name="Ferreira P."/>
            <person name="Ruiz-Duenas F.J."/>
            <person name="Held B."/>
            <person name="Canessa P."/>
            <person name="Larrondo L.F."/>
            <person name="Schmoll M."/>
            <person name="Druzhinina I.S."/>
            <person name="Kubicek C.P."/>
            <person name="Gaskell J.A."/>
            <person name="Kersten P."/>
            <person name="St John F."/>
            <person name="Glasner J."/>
            <person name="Sabat G."/>
            <person name="Splinter BonDurant S."/>
            <person name="Syed K."/>
            <person name="Yadav J."/>
            <person name="Mgbeahuruike A.C."/>
            <person name="Kovalchuk A."/>
            <person name="Asiegbu F.O."/>
            <person name="Lackner G."/>
            <person name="Hoffmeister D."/>
            <person name="Rencoret J."/>
            <person name="Gutierrez A."/>
            <person name="Sun H."/>
            <person name="Lindquist E."/>
            <person name="Barry K."/>
            <person name="Riley R."/>
            <person name="Grigoriev I.V."/>
            <person name="Henrissat B."/>
            <person name="Kues U."/>
            <person name="Berka R.M."/>
            <person name="Martinez A.T."/>
            <person name="Covert S.F."/>
            <person name="Blanchette R.A."/>
            <person name="Cullen D."/>
        </authorList>
    </citation>
    <scope>NUCLEOTIDE SEQUENCE [LARGE SCALE GENOMIC DNA]</scope>
    <source>
        <strain evidence="4 5">11061_1 CR5-6</strain>
    </source>
</reference>
<evidence type="ECO:0000256" key="3">
    <source>
        <dbReference type="PIRSR" id="PIRSR602124-2"/>
    </source>
</evidence>
<dbReference type="GO" id="GO:0006123">
    <property type="term" value="P:mitochondrial electron transport, cytochrome c to oxygen"/>
    <property type="evidence" value="ECO:0007669"/>
    <property type="project" value="InterPro"/>
</dbReference>
<dbReference type="OrthoDB" id="10249250at2759"/>
<evidence type="ECO:0000256" key="2">
    <source>
        <dbReference type="ARBA" id="ARBA00022833"/>
    </source>
</evidence>
<dbReference type="InterPro" id="IPR036972">
    <property type="entry name" value="Cyt_c_oxidase_su5b_sf"/>
</dbReference>
<dbReference type="PANTHER" id="PTHR10122">
    <property type="entry name" value="CYTOCHROME C OXIDASE SUBUNIT 5B, MITOCHONDRIAL"/>
    <property type="match status" value="1"/>
</dbReference>
<keyword evidence="1 3" id="KW-0479">Metal-binding</keyword>
<evidence type="ECO:0000313" key="5">
    <source>
        <dbReference type="Proteomes" id="UP000053257"/>
    </source>
</evidence>